<proteinExistence type="inferred from homology"/>
<dbReference type="InterPro" id="IPR000847">
    <property type="entry name" value="LysR_HTH_N"/>
</dbReference>
<keyword evidence="2" id="KW-0805">Transcription regulation</keyword>
<dbReference type="CDD" id="cd08414">
    <property type="entry name" value="PBP2_LTTR_aromatics_like"/>
    <property type="match status" value="1"/>
</dbReference>
<dbReference type="PROSITE" id="PS50931">
    <property type="entry name" value="HTH_LYSR"/>
    <property type="match status" value="1"/>
</dbReference>
<evidence type="ECO:0000259" key="5">
    <source>
        <dbReference type="PROSITE" id="PS50931"/>
    </source>
</evidence>
<dbReference type="PRINTS" id="PR00039">
    <property type="entry name" value="HTHLYSR"/>
</dbReference>
<dbReference type="SUPFAM" id="SSF46785">
    <property type="entry name" value="Winged helix' DNA-binding domain"/>
    <property type="match status" value="1"/>
</dbReference>
<dbReference type="AlphaFoldDB" id="A0A401ZFK4"/>
<dbReference type="InterPro" id="IPR036388">
    <property type="entry name" value="WH-like_DNA-bd_sf"/>
</dbReference>
<comment type="caution">
    <text evidence="6">The sequence shown here is derived from an EMBL/GenBank/DDBJ whole genome shotgun (WGS) entry which is preliminary data.</text>
</comment>
<organism evidence="6 7">
    <name type="scientific">Dictyobacter aurantiacus</name>
    <dbReference type="NCBI Taxonomy" id="1936993"/>
    <lineage>
        <taxon>Bacteria</taxon>
        <taxon>Bacillati</taxon>
        <taxon>Chloroflexota</taxon>
        <taxon>Ktedonobacteria</taxon>
        <taxon>Ktedonobacterales</taxon>
        <taxon>Dictyobacteraceae</taxon>
        <taxon>Dictyobacter</taxon>
    </lineage>
</organism>
<dbReference type="FunFam" id="1.10.10.10:FF:000001">
    <property type="entry name" value="LysR family transcriptional regulator"/>
    <property type="match status" value="1"/>
</dbReference>
<evidence type="ECO:0000313" key="6">
    <source>
        <dbReference type="EMBL" id="GCE05670.1"/>
    </source>
</evidence>
<evidence type="ECO:0000256" key="2">
    <source>
        <dbReference type="ARBA" id="ARBA00023015"/>
    </source>
</evidence>
<dbReference type="Pfam" id="PF03466">
    <property type="entry name" value="LysR_substrate"/>
    <property type="match status" value="1"/>
</dbReference>
<dbReference type="GO" id="GO:0003700">
    <property type="term" value="F:DNA-binding transcription factor activity"/>
    <property type="evidence" value="ECO:0007669"/>
    <property type="project" value="InterPro"/>
</dbReference>
<dbReference type="EMBL" id="BIFQ01000001">
    <property type="protein sequence ID" value="GCE05670.1"/>
    <property type="molecule type" value="Genomic_DNA"/>
</dbReference>
<keyword evidence="4" id="KW-0804">Transcription</keyword>
<dbReference type="SUPFAM" id="SSF53850">
    <property type="entry name" value="Periplasmic binding protein-like II"/>
    <property type="match status" value="1"/>
</dbReference>
<feature type="domain" description="HTH lysR-type" evidence="5">
    <location>
        <begin position="1"/>
        <end position="58"/>
    </location>
</feature>
<name>A0A401ZFK4_9CHLR</name>
<dbReference type="RefSeq" id="WP_126596694.1">
    <property type="nucleotide sequence ID" value="NZ_BIFQ01000001.1"/>
</dbReference>
<accession>A0A401ZFK4</accession>
<dbReference type="GO" id="GO:0032993">
    <property type="term" value="C:protein-DNA complex"/>
    <property type="evidence" value="ECO:0007669"/>
    <property type="project" value="TreeGrafter"/>
</dbReference>
<comment type="similarity">
    <text evidence="1">Belongs to the LysR transcriptional regulatory family.</text>
</comment>
<protein>
    <submittedName>
        <fullName evidence="6">LysR family transcriptional regulator</fullName>
    </submittedName>
</protein>
<dbReference type="GO" id="GO:0003677">
    <property type="term" value="F:DNA binding"/>
    <property type="evidence" value="ECO:0007669"/>
    <property type="project" value="UniProtKB-KW"/>
</dbReference>
<dbReference type="PANTHER" id="PTHR30346">
    <property type="entry name" value="TRANSCRIPTIONAL DUAL REGULATOR HCAR-RELATED"/>
    <property type="match status" value="1"/>
</dbReference>
<dbReference type="Gene3D" id="3.40.190.10">
    <property type="entry name" value="Periplasmic binding protein-like II"/>
    <property type="match status" value="2"/>
</dbReference>
<gene>
    <name evidence="6" type="ORF">KDAU_29990</name>
</gene>
<dbReference type="Gene3D" id="1.10.10.10">
    <property type="entry name" value="Winged helix-like DNA-binding domain superfamily/Winged helix DNA-binding domain"/>
    <property type="match status" value="1"/>
</dbReference>
<evidence type="ECO:0000256" key="4">
    <source>
        <dbReference type="ARBA" id="ARBA00023163"/>
    </source>
</evidence>
<dbReference type="OrthoDB" id="9803735at2"/>
<keyword evidence="3" id="KW-0238">DNA-binding</keyword>
<evidence type="ECO:0000256" key="3">
    <source>
        <dbReference type="ARBA" id="ARBA00023125"/>
    </source>
</evidence>
<dbReference type="Proteomes" id="UP000287224">
    <property type="component" value="Unassembled WGS sequence"/>
</dbReference>
<sequence>MELRHLYYFVAVAEELHFGRAAERLRIAQPPLSQQIQSLEQELGVQLFYRTKRQVQLTEAGELFLPEARLTLAQAEQAMQTARKAGRGEVGRLMLGFVGSATSELLPELIRQFRRQFPEVELQLRELTTAQQVRALHDGRIQLGILRPPIPGEGLSLRILAQETLIVALSDTHPLAALERIEVFALAQENFIMFPRQQGPGLYDQIISLCRQAGFSPKIVQEAIQMQTITSLVAAELGIAIVPSSARLLRQHGLSYRPLHPQAQATELAMAWSKDDQSPLLRNFVHLASRLYHVGEKADSLTGPDQPML</sequence>
<dbReference type="InterPro" id="IPR005119">
    <property type="entry name" value="LysR_subst-bd"/>
</dbReference>
<reference evidence="7" key="1">
    <citation type="submission" date="2018-12" db="EMBL/GenBank/DDBJ databases">
        <title>Tengunoibacter tsumagoiensis gen. nov., sp. nov., Dictyobacter kobayashii sp. nov., D. alpinus sp. nov., and D. joshuensis sp. nov. and description of Dictyobacteraceae fam. nov. within the order Ktedonobacterales isolated from Tengu-no-mugimeshi.</title>
        <authorList>
            <person name="Wang C.M."/>
            <person name="Zheng Y."/>
            <person name="Sakai Y."/>
            <person name="Toyoda A."/>
            <person name="Minakuchi Y."/>
            <person name="Abe K."/>
            <person name="Yokota A."/>
            <person name="Yabe S."/>
        </authorList>
    </citation>
    <scope>NUCLEOTIDE SEQUENCE [LARGE SCALE GENOMIC DNA]</scope>
    <source>
        <strain evidence="7">S-27</strain>
    </source>
</reference>
<evidence type="ECO:0000256" key="1">
    <source>
        <dbReference type="ARBA" id="ARBA00009437"/>
    </source>
</evidence>
<evidence type="ECO:0000313" key="7">
    <source>
        <dbReference type="Proteomes" id="UP000287224"/>
    </source>
</evidence>
<keyword evidence="7" id="KW-1185">Reference proteome</keyword>
<dbReference type="InterPro" id="IPR036390">
    <property type="entry name" value="WH_DNA-bd_sf"/>
</dbReference>
<dbReference type="Pfam" id="PF00126">
    <property type="entry name" value="HTH_1"/>
    <property type="match status" value="1"/>
</dbReference>
<dbReference type="PANTHER" id="PTHR30346:SF0">
    <property type="entry name" value="HCA OPERON TRANSCRIPTIONAL ACTIVATOR HCAR"/>
    <property type="match status" value="1"/>
</dbReference>